<proteinExistence type="predicted"/>
<dbReference type="InterPro" id="IPR013611">
    <property type="entry name" value="Transp-assoc_OB_typ2"/>
</dbReference>
<keyword evidence="2" id="KW-0472">Membrane</keyword>
<keyword evidence="7" id="KW-1185">Reference proteome</keyword>
<keyword evidence="2" id="KW-1003">Cell membrane</keyword>
<sequence>MTEPLHTPAGVALVVDQVRKHYGAFTALDDISLSVPPGALLTLLGPSGCGKSTLLRIIAGFASATGGQVKIGDKDVAAVPPFQRETAMVFQSYALFPHMRIVENVMFGLKMRKVKTAAARERAMQALEMVRLAHLADRYPAQLSGGQQQRAALARALVTDPKILLLDEPFGALDKSLREEMQVELRKLQKAVGVTTVCVTHDQAEAMTISDYVAVMKDGRLEQFGRPLEIYDRPRSEFVATFIGSANVFKGKVQSAAGERVEITLPGAGTINLAATRAAGQNAAVAVRPGALAIGRPDMHGDPAHDSLRMPGQVAFCVNLGHGVSYEVAVPGVGKVMVERPRRQDDTLFEPGQQVVLTAAARDCVLLEA</sequence>
<comment type="caution">
    <text evidence="6">The sequence shown here is derived from an EMBL/GenBank/DDBJ whole genome shotgun (WGS) entry which is preliminary data.</text>
</comment>
<dbReference type="EMBL" id="JAQQFM010000004">
    <property type="protein sequence ID" value="MFL9924439.1"/>
    <property type="molecule type" value="Genomic_DNA"/>
</dbReference>
<dbReference type="Pfam" id="PF08402">
    <property type="entry name" value="TOBE_2"/>
    <property type="match status" value="1"/>
</dbReference>
<dbReference type="InterPro" id="IPR008995">
    <property type="entry name" value="Mo/tungstate-bd_C_term_dom"/>
</dbReference>
<reference evidence="6 7" key="1">
    <citation type="journal article" date="2024" name="Chem. Sci.">
        <title>Discovery of megapolipeptins by genome mining of a Burkholderiales bacteria collection.</title>
        <authorList>
            <person name="Paulo B.S."/>
            <person name="Recchia M.J.J."/>
            <person name="Lee S."/>
            <person name="Fergusson C.H."/>
            <person name="Romanowski S.B."/>
            <person name="Hernandez A."/>
            <person name="Krull N."/>
            <person name="Liu D.Y."/>
            <person name="Cavanagh H."/>
            <person name="Bos A."/>
            <person name="Gray C.A."/>
            <person name="Murphy B.T."/>
            <person name="Linington R.G."/>
            <person name="Eustaquio A.S."/>
        </authorList>
    </citation>
    <scope>NUCLEOTIDE SEQUENCE [LARGE SCALE GENOMIC DNA]</scope>
    <source>
        <strain evidence="6 7">RL21-008-BIB-A</strain>
    </source>
</reference>
<dbReference type="PROSITE" id="PS00211">
    <property type="entry name" value="ABC_TRANSPORTER_1"/>
    <property type="match status" value="1"/>
</dbReference>
<protein>
    <submittedName>
        <fullName evidence="6">ABC transporter ATP-binding protein</fullName>
    </submittedName>
</protein>
<evidence type="ECO:0000259" key="5">
    <source>
        <dbReference type="PROSITE" id="PS50893"/>
    </source>
</evidence>
<dbReference type="Gene3D" id="2.40.50.100">
    <property type="match status" value="1"/>
</dbReference>
<dbReference type="Gene3D" id="3.40.50.300">
    <property type="entry name" value="P-loop containing nucleotide triphosphate hydrolases"/>
    <property type="match status" value="1"/>
</dbReference>
<evidence type="ECO:0000313" key="7">
    <source>
        <dbReference type="Proteomes" id="UP001629246"/>
    </source>
</evidence>
<dbReference type="RefSeq" id="WP_408157099.1">
    <property type="nucleotide sequence ID" value="NZ_JAQQFM010000004.1"/>
</dbReference>
<dbReference type="InterPro" id="IPR050093">
    <property type="entry name" value="ABC_SmlMolc_Importer"/>
</dbReference>
<dbReference type="InterPro" id="IPR027417">
    <property type="entry name" value="P-loop_NTPase"/>
</dbReference>
<evidence type="ECO:0000256" key="1">
    <source>
        <dbReference type="ARBA" id="ARBA00022448"/>
    </source>
</evidence>
<dbReference type="InterPro" id="IPR003593">
    <property type="entry name" value="AAA+_ATPase"/>
</dbReference>
<evidence type="ECO:0000256" key="4">
    <source>
        <dbReference type="ARBA" id="ARBA00022840"/>
    </source>
</evidence>
<dbReference type="SUPFAM" id="SSF50331">
    <property type="entry name" value="MOP-like"/>
    <property type="match status" value="1"/>
</dbReference>
<keyword evidence="3" id="KW-0547">Nucleotide-binding</keyword>
<name>A0ABW9A8A7_9BURK</name>
<dbReference type="InterPro" id="IPR017871">
    <property type="entry name" value="ABC_transporter-like_CS"/>
</dbReference>
<dbReference type="PANTHER" id="PTHR42781:SF4">
    <property type="entry name" value="SPERMIDINE_PUTRESCINE IMPORT ATP-BINDING PROTEIN POTA"/>
    <property type="match status" value="1"/>
</dbReference>
<gene>
    <name evidence="6" type="ORF">PQR62_09190</name>
</gene>
<keyword evidence="4 6" id="KW-0067">ATP-binding</keyword>
<evidence type="ECO:0000256" key="3">
    <source>
        <dbReference type="ARBA" id="ARBA00022741"/>
    </source>
</evidence>
<dbReference type="InterPro" id="IPR003439">
    <property type="entry name" value="ABC_transporter-like_ATP-bd"/>
</dbReference>
<feature type="domain" description="ABC transporter" evidence="5">
    <location>
        <begin position="13"/>
        <end position="243"/>
    </location>
</feature>
<dbReference type="SUPFAM" id="SSF52540">
    <property type="entry name" value="P-loop containing nucleoside triphosphate hydrolases"/>
    <property type="match status" value="1"/>
</dbReference>
<dbReference type="PROSITE" id="PS50893">
    <property type="entry name" value="ABC_TRANSPORTER_2"/>
    <property type="match status" value="1"/>
</dbReference>
<dbReference type="PANTHER" id="PTHR42781">
    <property type="entry name" value="SPERMIDINE/PUTRESCINE IMPORT ATP-BINDING PROTEIN POTA"/>
    <property type="match status" value="1"/>
</dbReference>
<accession>A0ABW9A8A7</accession>
<dbReference type="GO" id="GO:0005524">
    <property type="term" value="F:ATP binding"/>
    <property type="evidence" value="ECO:0007669"/>
    <property type="project" value="UniProtKB-KW"/>
</dbReference>
<evidence type="ECO:0000256" key="2">
    <source>
        <dbReference type="ARBA" id="ARBA00022475"/>
    </source>
</evidence>
<evidence type="ECO:0000313" key="6">
    <source>
        <dbReference type="EMBL" id="MFL9924439.1"/>
    </source>
</evidence>
<dbReference type="Proteomes" id="UP001629246">
    <property type="component" value="Unassembled WGS sequence"/>
</dbReference>
<dbReference type="SMART" id="SM00382">
    <property type="entry name" value="AAA"/>
    <property type="match status" value="1"/>
</dbReference>
<keyword evidence="1" id="KW-0813">Transport</keyword>
<organism evidence="6 7">
    <name type="scientific">Herbaspirillum lusitanum</name>
    <dbReference type="NCBI Taxonomy" id="213312"/>
    <lineage>
        <taxon>Bacteria</taxon>
        <taxon>Pseudomonadati</taxon>
        <taxon>Pseudomonadota</taxon>
        <taxon>Betaproteobacteria</taxon>
        <taxon>Burkholderiales</taxon>
        <taxon>Oxalobacteraceae</taxon>
        <taxon>Herbaspirillum</taxon>
    </lineage>
</organism>
<dbReference type="Pfam" id="PF00005">
    <property type="entry name" value="ABC_tran"/>
    <property type="match status" value="1"/>
</dbReference>